<evidence type="ECO:0000313" key="1">
    <source>
        <dbReference type="EMBL" id="KAJ8639430.1"/>
    </source>
</evidence>
<name>A0ACC2M1A2_PERAE</name>
<protein>
    <submittedName>
        <fullName evidence="1">Uncharacterized protein</fullName>
    </submittedName>
</protein>
<dbReference type="EMBL" id="CM056813">
    <property type="protein sequence ID" value="KAJ8639430.1"/>
    <property type="molecule type" value="Genomic_DNA"/>
</dbReference>
<comment type="caution">
    <text evidence="1">The sequence shown here is derived from an EMBL/GenBank/DDBJ whole genome shotgun (WGS) entry which is preliminary data.</text>
</comment>
<dbReference type="Proteomes" id="UP001234297">
    <property type="component" value="Chromosome 5"/>
</dbReference>
<accession>A0ACC2M1A2</accession>
<organism evidence="1 2">
    <name type="scientific">Persea americana</name>
    <name type="common">Avocado</name>
    <dbReference type="NCBI Taxonomy" id="3435"/>
    <lineage>
        <taxon>Eukaryota</taxon>
        <taxon>Viridiplantae</taxon>
        <taxon>Streptophyta</taxon>
        <taxon>Embryophyta</taxon>
        <taxon>Tracheophyta</taxon>
        <taxon>Spermatophyta</taxon>
        <taxon>Magnoliopsida</taxon>
        <taxon>Magnoliidae</taxon>
        <taxon>Laurales</taxon>
        <taxon>Lauraceae</taxon>
        <taxon>Persea</taxon>
    </lineage>
</organism>
<sequence length="94" mass="10373">MSSSSSPPPIFSLDDILAVRNKLVGEVERSQQTFPKALLSTGIITCLGYLIPLLVRVIGALDVGQEQWTDWFLPDAVGIIARKWLKYWVSVASV</sequence>
<gene>
    <name evidence="1" type="ORF">MRB53_016124</name>
</gene>
<proteinExistence type="predicted"/>
<keyword evidence="2" id="KW-1185">Reference proteome</keyword>
<evidence type="ECO:0000313" key="2">
    <source>
        <dbReference type="Proteomes" id="UP001234297"/>
    </source>
</evidence>
<reference evidence="1 2" key="1">
    <citation type="journal article" date="2022" name="Hortic Res">
        <title>A haplotype resolved chromosomal level avocado genome allows analysis of novel avocado genes.</title>
        <authorList>
            <person name="Nath O."/>
            <person name="Fletcher S.J."/>
            <person name="Hayward A."/>
            <person name="Shaw L.M."/>
            <person name="Masouleh A.K."/>
            <person name="Furtado A."/>
            <person name="Henry R.J."/>
            <person name="Mitter N."/>
        </authorList>
    </citation>
    <scope>NUCLEOTIDE SEQUENCE [LARGE SCALE GENOMIC DNA]</scope>
    <source>
        <strain evidence="2">cv. Hass</strain>
    </source>
</reference>